<feature type="region of interest" description="Disordered" evidence="9">
    <location>
        <begin position="1"/>
        <end position="70"/>
    </location>
</feature>
<evidence type="ECO:0000259" key="12">
    <source>
        <dbReference type="Pfam" id="PF17921"/>
    </source>
</evidence>
<dbReference type="GO" id="GO:0008270">
    <property type="term" value="F:zinc ion binding"/>
    <property type="evidence" value="ECO:0007669"/>
    <property type="project" value="InterPro"/>
</dbReference>
<feature type="compositionally biased region" description="Polar residues" evidence="9">
    <location>
        <begin position="18"/>
        <end position="27"/>
    </location>
</feature>
<evidence type="ECO:0000256" key="1">
    <source>
        <dbReference type="ARBA" id="ARBA00001335"/>
    </source>
</evidence>
<dbReference type="Pfam" id="PF17921">
    <property type="entry name" value="Integrase_H2C2"/>
    <property type="match status" value="1"/>
</dbReference>
<comment type="catalytic activity">
    <reaction evidence="1">
        <text>Release of an N-terminal aspartate or glutamate from a peptide, with a preference for aspartate.</text>
        <dbReference type="EC" id="3.4.11.21"/>
    </reaction>
</comment>
<keyword evidence="8" id="KW-0695">RNA-directed DNA polymerase</keyword>
<dbReference type="CDD" id="cd01647">
    <property type="entry name" value="RT_LTR"/>
    <property type="match status" value="1"/>
</dbReference>
<dbReference type="EC" id="3.4.11.21" evidence="2"/>
<dbReference type="Pfam" id="PF17917">
    <property type="entry name" value="RT_RNaseH"/>
    <property type="match status" value="1"/>
</dbReference>
<feature type="compositionally biased region" description="Basic and acidic residues" evidence="9">
    <location>
        <begin position="38"/>
        <end position="53"/>
    </location>
</feature>
<comment type="caution">
    <text evidence="13">The sequence shown here is derived from an EMBL/GenBank/DDBJ whole genome shotgun (WGS) entry which is preliminary data.</text>
</comment>
<dbReference type="PANTHER" id="PTHR28570">
    <property type="entry name" value="ASPARTYL AMINOPEPTIDASE"/>
    <property type="match status" value="1"/>
</dbReference>
<dbReference type="SUPFAM" id="SSF56672">
    <property type="entry name" value="DNA/RNA polymerases"/>
    <property type="match status" value="1"/>
</dbReference>
<dbReference type="InterPro" id="IPR041588">
    <property type="entry name" value="Integrase_H2C2"/>
</dbReference>
<dbReference type="Proteomes" id="UP001249851">
    <property type="component" value="Unassembled WGS sequence"/>
</dbReference>
<dbReference type="CDD" id="cd05658">
    <property type="entry name" value="M18_DAP"/>
    <property type="match status" value="1"/>
</dbReference>
<evidence type="ECO:0000256" key="3">
    <source>
        <dbReference type="ARBA" id="ARBA00022679"/>
    </source>
</evidence>
<dbReference type="Gene3D" id="3.30.70.270">
    <property type="match status" value="2"/>
</dbReference>
<feature type="domain" description="Integrase zinc-binding" evidence="12">
    <location>
        <begin position="593"/>
        <end position="646"/>
    </location>
</feature>
<evidence type="ECO:0000256" key="2">
    <source>
        <dbReference type="ARBA" id="ARBA00011965"/>
    </source>
</evidence>
<dbReference type="CDD" id="cd09274">
    <property type="entry name" value="RNase_HI_RT_Ty3"/>
    <property type="match status" value="1"/>
</dbReference>
<dbReference type="EMBL" id="JARQWQ010000039">
    <property type="protein sequence ID" value="KAK2559563.1"/>
    <property type="molecule type" value="Genomic_DNA"/>
</dbReference>
<evidence type="ECO:0000313" key="14">
    <source>
        <dbReference type="Proteomes" id="UP001249851"/>
    </source>
</evidence>
<dbReference type="InterPro" id="IPR043502">
    <property type="entry name" value="DNA/RNA_pol_sf"/>
</dbReference>
<keyword evidence="7" id="KW-0378">Hydrolase</keyword>
<dbReference type="Gene3D" id="3.10.10.10">
    <property type="entry name" value="HIV Type 1 Reverse Transcriptase, subunit A, domain 1"/>
    <property type="match status" value="1"/>
</dbReference>
<feature type="domain" description="Reverse transcriptase" evidence="10">
    <location>
        <begin position="160"/>
        <end position="300"/>
    </location>
</feature>
<dbReference type="Pfam" id="PF02127">
    <property type="entry name" value="Peptidase_M18"/>
    <property type="match status" value="2"/>
</dbReference>
<keyword evidence="3" id="KW-0808">Transferase</keyword>
<keyword evidence="13" id="KW-0645">Protease</keyword>
<accession>A0AAD9V369</accession>
<sequence length="1181" mass="132600">MPHPQPQPEIFNGPPADQSANLASSAATKPHIHVKNAQPKDKHATTAARDQRSSRPPPKQSIRPKLRREHVCMIDQDESSAIPSEDGMLYEHCFTISDARPHASPTAPDNSHFVLLDLKSPDSNHTIQVPFQIDSAASCNTLPSKHLSNRSQTLSKAIRRPKYIICTLEENLHKLHRMKYMTVIDIKEAFQNIPLTLRSSLMTTMYTPWGCYRWTRLPFGISSASEEWQRRIHMVLEGLQVISITDDTLIPGCGTTDMEARIDHDRNLIAVLERFEQHHVKLNLSKMKFLVWEAVFMGHVITTDGLQPNPVTVQAIVNMPTPKDKQGVRRFLGTINYLSKFYPLLSTVTQPLPNLTKEDDVTAPVILQVDASDYGLGGALLQPSKHQDSCTLDKSCLQPVAYSSKSLTRTKQRYAQIEKGYLSIVEAFNKFDQWLFGKSDIPVHTDHQLLQSIFQKDLASAPKRLQRMMLFLQRYNFAVSYRKGSSLHLADTLSRAPCRDETNTPSMPDTFQVFRTHVAQLDPTSPSLTDETRELLCRATASCQDMQSLAHYIIHGWPPIKDHLPQPLRAFWHFREELSITEGILLKATQAIVPSSLCPSILTKIHHSHRGPEYCLHFARDAIFWLSMSKDIEEFCHSCPTCAQYGKQAATEPRSGWTEWSTPQFAFPPPVNHCPMKVVDECRKVLVSAGFRELKEKDHWDIKPNDQFFVTRNQSTILAFAVGGKYQPGNGFSIIGAHTDSPCLKVKPNSKKNSNGYQQVGVECYGGGIWATWFDRDLKVAGRAMIKKEGKLEHHLVHVKQPIMRVPHLAIHLQRDINDKFSPNKETHIAPILSTCAYEELLKSASVSSAEEGNDEKSSCRSDFHQSELMKLLSQEIGCDLQQTMDFDLHLADTQPATLGGVLEEFIFSPRLDNQVSCFCALQGLVESQEGESLALDPNIRVIALYDNEEVGSQSAQGAGSMLTEHILRRLAAGGTSTSFEEVIPKSFLLSADQAHAVHPNYSLQFTHASRAWLFYTWEKIFSACLLLPTVFRDKHEENHKPALHKGPAIKINSNQRYATTAVSSSIIRLIAEQNNLPIQEYCVRNDSPCGSTIGPILSARLGLLTLDDEGRARAADTEVTLEELFAFLTGSHSIPPMGFERRGSIVFIPLENPKESRLPSVSTFSKIQLVVYYQYCVLIG</sequence>
<evidence type="ECO:0000256" key="6">
    <source>
        <dbReference type="ARBA" id="ARBA00022759"/>
    </source>
</evidence>
<reference evidence="13" key="1">
    <citation type="journal article" date="2023" name="G3 (Bethesda)">
        <title>Whole genome assembly and annotation of the endangered Caribbean coral Acropora cervicornis.</title>
        <authorList>
            <person name="Selwyn J.D."/>
            <person name="Vollmer S.V."/>
        </authorList>
    </citation>
    <scope>NUCLEOTIDE SEQUENCE</scope>
    <source>
        <strain evidence="13">K2</strain>
    </source>
</reference>
<protein>
    <recommendedName>
        <fullName evidence="2">aspartyl aminopeptidase</fullName>
        <ecNumber evidence="2">3.4.11.21</ecNumber>
    </recommendedName>
</protein>
<dbReference type="Gene3D" id="1.10.340.70">
    <property type="match status" value="1"/>
</dbReference>
<dbReference type="SUPFAM" id="SSF53187">
    <property type="entry name" value="Zn-dependent exopeptidases"/>
    <property type="match status" value="2"/>
</dbReference>
<dbReference type="PRINTS" id="PR00932">
    <property type="entry name" value="AMINO1PTASE"/>
</dbReference>
<evidence type="ECO:0000256" key="5">
    <source>
        <dbReference type="ARBA" id="ARBA00022722"/>
    </source>
</evidence>
<name>A0AAD9V369_ACRCE</name>
<evidence type="ECO:0000259" key="10">
    <source>
        <dbReference type="Pfam" id="PF00078"/>
    </source>
</evidence>
<dbReference type="Gene3D" id="3.40.630.10">
    <property type="entry name" value="Zn peptidases"/>
    <property type="match status" value="2"/>
</dbReference>
<dbReference type="InterPro" id="IPR043128">
    <property type="entry name" value="Rev_trsase/Diguanyl_cyclase"/>
</dbReference>
<gene>
    <name evidence="13" type="ORF">P5673_017633</name>
</gene>
<dbReference type="GO" id="GO:0003964">
    <property type="term" value="F:RNA-directed DNA polymerase activity"/>
    <property type="evidence" value="ECO:0007669"/>
    <property type="project" value="UniProtKB-KW"/>
</dbReference>
<feature type="domain" description="Reverse transcriptase RNase H-like" evidence="11">
    <location>
        <begin position="360"/>
        <end position="475"/>
    </location>
</feature>
<keyword evidence="6" id="KW-0255">Endonuclease</keyword>
<dbReference type="InterPro" id="IPR001948">
    <property type="entry name" value="Peptidase_M18"/>
</dbReference>
<keyword evidence="4" id="KW-0548">Nucleotidyltransferase</keyword>
<keyword evidence="14" id="KW-1185">Reference proteome</keyword>
<organism evidence="13 14">
    <name type="scientific">Acropora cervicornis</name>
    <name type="common">Staghorn coral</name>
    <dbReference type="NCBI Taxonomy" id="6130"/>
    <lineage>
        <taxon>Eukaryota</taxon>
        <taxon>Metazoa</taxon>
        <taxon>Cnidaria</taxon>
        <taxon>Anthozoa</taxon>
        <taxon>Hexacorallia</taxon>
        <taxon>Scleractinia</taxon>
        <taxon>Astrocoeniina</taxon>
        <taxon>Acroporidae</taxon>
        <taxon>Acropora</taxon>
    </lineage>
</organism>
<keyword evidence="5" id="KW-0540">Nuclease</keyword>
<evidence type="ECO:0000256" key="7">
    <source>
        <dbReference type="ARBA" id="ARBA00022801"/>
    </source>
</evidence>
<dbReference type="AlphaFoldDB" id="A0AAD9V369"/>
<evidence type="ECO:0000256" key="8">
    <source>
        <dbReference type="ARBA" id="ARBA00022918"/>
    </source>
</evidence>
<dbReference type="Pfam" id="PF00078">
    <property type="entry name" value="RVT_1"/>
    <property type="match status" value="1"/>
</dbReference>
<dbReference type="GO" id="GO:0004177">
    <property type="term" value="F:aminopeptidase activity"/>
    <property type="evidence" value="ECO:0007669"/>
    <property type="project" value="UniProtKB-KW"/>
</dbReference>
<evidence type="ECO:0000259" key="11">
    <source>
        <dbReference type="Pfam" id="PF17917"/>
    </source>
</evidence>
<evidence type="ECO:0000313" key="13">
    <source>
        <dbReference type="EMBL" id="KAK2559563.1"/>
    </source>
</evidence>
<proteinExistence type="predicted"/>
<dbReference type="InterPro" id="IPR041373">
    <property type="entry name" value="RT_RNaseH"/>
</dbReference>
<evidence type="ECO:0000256" key="4">
    <source>
        <dbReference type="ARBA" id="ARBA00022695"/>
    </source>
</evidence>
<dbReference type="SUPFAM" id="SSF101821">
    <property type="entry name" value="Aminopeptidase/glucanase lid domain"/>
    <property type="match status" value="1"/>
</dbReference>
<dbReference type="GO" id="GO:0004519">
    <property type="term" value="F:endonuclease activity"/>
    <property type="evidence" value="ECO:0007669"/>
    <property type="project" value="UniProtKB-KW"/>
</dbReference>
<dbReference type="InterPro" id="IPR000477">
    <property type="entry name" value="RT_dom"/>
</dbReference>
<dbReference type="PANTHER" id="PTHR28570:SF3">
    <property type="entry name" value="ASPARTYL AMINOPEPTIDASE"/>
    <property type="match status" value="1"/>
</dbReference>
<dbReference type="GO" id="GO:0006508">
    <property type="term" value="P:proteolysis"/>
    <property type="evidence" value="ECO:0007669"/>
    <property type="project" value="InterPro"/>
</dbReference>
<reference evidence="13" key="2">
    <citation type="journal article" date="2023" name="Science">
        <title>Genomic signatures of disease resistance in endangered staghorn corals.</title>
        <authorList>
            <person name="Vollmer S.V."/>
            <person name="Selwyn J.D."/>
            <person name="Despard B.A."/>
            <person name="Roesel C.L."/>
        </authorList>
    </citation>
    <scope>NUCLEOTIDE SEQUENCE</scope>
    <source>
        <strain evidence="13">K2</strain>
    </source>
</reference>
<keyword evidence="13" id="KW-0031">Aminopeptidase</keyword>
<evidence type="ECO:0000256" key="9">
    <source>
        <dbReference type="SAM" id="MobiDB-lite"/>
    </source>
</evidence>